<sequence length="444" mass="49744">MLEGNWPVAENTRLQRCGRYTVFACLLTLATFGVALFTAYSWDNPGFVSLSAALQVGLSGEDDDLTDQGFSVNESEMSASELQGRFWPDQKNVTSNATTEVVPRTAVSLPGTSKLILVNCAEDGKPIKKKGSKDRILHCPHQCNMTNNKADLSRADAVVFNPLWMAPLKVPPRTKAPGQIWAYSFHFESASGHGFARGTTKALSGKVDLTMTYKGRSDIFRPYYRLSALQPGLPDVHVDYAKGKPYLLLWFVSNCGARGRMSLFKQLQKLLGPDKAHMFGSCGMRSGCKSKHSADPCNVQLMSKYKFYAAFENARCEGYITEKFFRGLIRSTPMVPLALGGLGRRDYEYIAPPESFLHVDDFSSVEALAKTLLEIDADDRRYNRFHAWRQRLTVTSQHANYHTAYCELCERLHSGQHLHPRSYGTSLERWMFDGCLSDGPRWKA</sequence>
<dbReference type="AlphaFoldDB" id="A0A812N374"/>
<keyword evidence="4 12" id="KW-0328">Glycosyltransferase</keyword>
<evidence type="ECO:0000313" key="16">
    <source>
        <dbReference type="Proteomes" id="UP000604046"/>
    </source>
</evidence>
<dbReference type="Gene3D" id="3.40.50.11660">
    <property type="entry name" value="Glycosyl transferase family 10, C-terminal domain"/>
    <property type="match status" value="1"/>
</dbReference>
<evidence type="ECO:0000256" key="1">
    <source>
        <dbReference type="ARBA" id="ARBA00004323"/>
    </source>
</evidence>
<evidence type="ECO:0000256" key="10">
    <source>
        <dbReference type="ARBA" id="ARBA00023136"/>
    </source>
</evidence>
<keyword evidence="6 12" id="KW-0812">Transmembrane</keyword>
<comment type="caution">
    <text evidence="15">The sequence shown here is derived from an EMBL/GenBank/DDBJ whole genome shotgun (WGS) entry which is preliminary data.</text>
</comment>
<dbReference type="InterPro" id="IPR055270">
    <property type="entry name" value="Glyco_tran_10_C"/>
</dbReference>
<comment type="similarity">
    <text evidence="3 12">Belongs to the glycosyltransferase 10 family.</text>
</comment>
<dbReference type="GO" id="GO:0032580">
    <property type="term" value="C:Golgi cisterna membrane"/>
    <property type="evidence" value="ECO:0007669"/>
    <property type="project" value="UniProtKB-SubCell"/>
</dbReference>
<dbReference type="Pfam" id="PF17039">
    <property type="entry name" value="Glyco_tran_10_N"/>
    <property type="match status" value="1"/>
</dbReference>
<feature type="domain" description="Fucosyltransferase C-terminal" evidence="13">
    <location>
        <begin position="243"/>
        <end position="418"/>
    </location>
</feature>
<evidence type="ECO:0000259" key="14">
    <source>
        <dbReference type="Pfam" id="PF17039"/>
    </source>
</evidence>
<evidence type="ECO:0000256" key="11">
    <source>
        <dbReference type="ARBA" id="ARBA00023180"/>
    </source>
</evidence>
<evidence type="ECO:0000256" key="6">
    <source>
        <dbReference type="ARBA" id="ARBA00022692"/>
    </source>
</evidence>
<dbReference type="GO" id="GO:0008417">
    <property type="term" value="F:fucosyltransferase activity"/>
    <property type="evidence" value="ECO:0007669"/>
    <property type="project" value="InterPro"/>
</dbReference>
<evidence type="ECO:0000256" key="9">
    <source>
        <dbReference type="ARBA" id="ARBA00023034"/>
    </source>
</evidence>
<dbReference type="InterPro" id="IPR031481">
    <property type="entry name" value="Glyco_tran_10_N"/>
</dbReference>
<keyword evidence="10 12" id="KW-0472">Membrane</keyword>
<keyword evidence="8 12" id="KW-1133">Transmembrane helix</keyword>
<dbReference type="EC" id="2.4.1.-" evidence="12"/>
<reference evidence="15" key="1">
    <citation type="submission" date="2021-02" db="EMBL/GenBank/DDBJ databases">
        <authorList>
            <person name="Dougan E. K."/>
            <person name="Rhodes N."/>
            <person name="Thang M."/>
            <person name="Chan C."/>
        </authorList>
    </citation>
    <scope>NUCLEOTIDE SEQUENCE</scope>
</reference>
<keyword evidence="7" id="KW-0735">Signal-anchor</keyword>
<dbReference type="FunFam" id="3.40.50.11660:FF:000002">
    <property type="entry name" value="Alpha-(1,3)-fucosyltransferase"/>
    <property type="match status" value="1"/>
</dbReference>
<evidence type="ECO:0000256" key="4">
    <source>
        <dbReference type="ARBA" id="ARBA00022676"/>
    </source>
</evidence>
<accession>A0A812N374</accession>
<evidence type="ECO:0000256" key="8">
    <source>
        <dbReference type="ARBA" id="ARBA00022989"/>
    </source>
</evidence>
<evidence type="ECO:0000313" key="15">
    <source>
        <dbReference type="EMBL" id="CAE7286572.1"/>
    </source>
</evidence>
<evidence type="ECO:0000259" key="13">
    <source>
        <dbReference type="Pfam" id="PF00852"/>
    </source>
</evidence>
<evidence type="ECO:0000256" key="2">
    <source>
        <dbReference type="ARBA" id="ARBA00004922"/>
    </source>
</evidence>
<comment type="subcellular location">
    <subcellularLocation>
        <location evidence="1">Golgi apparatus membrane</location>
        <topology evidence="1">Single-pass type II membrane protein</topology>
    </subcellularLocation>
    <subcellularLocation>
        <location evidence="12">Golgi apparatus</location>
        <location evidence="12">Golgi stack membrane</location>
        <topology evidence="12">Single-pass type II membrane protein</topology>
    </subcellularLocation>
</comment>
<protein>
    <recommendedName>
        <fullName evidence="12">Fucosyltransferase</fullName>
        <ecNumber evidence="12">2.4.1.-</ecNumber>
    </recommendedName>
</protein>
<evidence type="ECO:0000256" key="12">
    <source>
        <dbReference type="RuleBase" id="RU003832"/>
    </source>
</evidence>
<feature type="transmembrane region" description="Helical" evidence="12">
    <location>
        <begin position="20"/>
        <end position="42"/>
    </location>
</feature>
<keyword evidence="5 12" id="KW-0808">Transferase</keyword>
<feature type="domain" description="Fucosyltransferase N-terminal" evidence="14">
    <location>
        <begin position="114"/>
        <end position="223"/>
    </location>
</feature>
<proteinExistence type="inferred from homology"/>
<name>A0A812N374_9DINO</name>
<keyword evidence="11" id="KW-0325">Glycoprotein</keyword>
<evidence type="ECO:0000256" key="7">
    <source>
        <dbReference type="ARBA" id="ARBA00022968"/>
    </source>
</evidence>
<dbReference type="Pfam" id="PF00852">
    <property type="entry name" value="Glyco_transf_10"/>
    <property type="match status" value="1"/>
</dbReference>
<keyword evidence="9 12" id="KW-0333">Golgi apparatus</keyword>
<dbReference type="Proteomes" id="UP000604046">
    <property type="component" value="Unassembled WGS sequence"/>
</dbReference>
<comment type="pathway">
    <text evidence="2">Protein modification; protein glycosylation.</text>
</comment>
<evidence type="ECO:0000256" key="5">
    <source>
        <dbReference type="ARBA" id="ARBA00022679"/>
    </source>
</evidence>
<dbReference type="SUPFAM" id="SSF53756">
    <property type="entry name" value="UDP-Glycosyltransferase/glycogen phosphorylase"/>
    <property type="match status" value="1"/>
</dbReference>
<evidence type="ECO:0000256" key="3">
    <source>
        <dbReference type="ARBA" id="ARBA00008919"/>
    </source>
</evidence>
<dbReference type="InterPro" id="IPR038577">
    <property type="entry name" value="GT10-like_C_sf"/>
</dbReference>
<dbReference type="PANTHER" id="PTHR48438:SF1">
    <property type="entry name" value="ALPHA-(1,3)-FUCOSYLTRANSFERASE C-RELATED"/>
    <property type="match status" value="1"/>
</dbReference>
<dbReference type="PANTHER" id="PTHR48438">
    <property type="entry name" value="ALPHA-(1,3)-FUCOSYLTRANSFERASE C-RELATED"/>
    <property type="match status" value="1"/>
</dbReference>
<dbReference type="GO" id="GO:0000139">
    <property type="term" value="C:Golgi membrane"/>
    <property type="evidence" value="ECO:0007669"/>
    <property type="project" value="UniProtKB-SubCell"/>
</dbReference>
<gene>
    <name evidence="15" type="primary">FucTC</name>
    <name evidence="15" type="ORF">SNAT2548_LOCUS15152</name>
</gene>
<dbReference type="EMBL" id="CAJNDS010001879">
    <property type="protein sequence ID" value="CAE7286572.1"/>
    <property type="molecule type" value="Genomic_DNA"/>
</dbReference>
<keyword evidence="16" id="KW-1185">Reference proteome</keyword>
<organism evidence="15 16">
    <name type="scientific">Symbiodinium natans</name>
    <dbReference type="NCBI Taxonomy" id="878477"/>
    <lineage>
        <taxon>Eukaryota</taxon>
        <taxon>Sar</taxon>
        <taxon>Alveolata</taxon>
        <taxon>Dinophyceae</taxon>
        <taxon>Suessiales</taxon>
        <taxon>Symbiodiniaceae</taxon>
        <taxon>Symbiodinium</taxon>
    </lineage>
</organism>
<dbReference type="OrthoDB" id="426082at2759"/>
<dbReference type="InterPro" id="IPR001503">
    <property type="entry name" value="Glyco_trans_10"/>
</dbReference>
<dbReference type="UniPathway" id="UPA00378"/>